<reference evidence="1" key="1">
    <citation type="submission" date="2010-05" db="EMBL/GenBank/DDBJ databases">
        <authorList>
            <person name="Muzny D."/>
            <person name="Qin X."/>
            <person name="Buhay C."/>
            <person name="Dugan-Rocha S."/>
            <person name="Ding Y."/>
            <person name="Chen G."/>
            <person name="Hawes A."/>
            <person name="Holder M."/>
            <person name="Jhangiani S."/>
            <person name="Johnson A."/>
            <person name="Khan Z."/>
            <person name="Li Z."/>
            <person name="Liu W."/>
            <person name="Liu X."/>
            <person name="Perez L."/>
            <person name="Shen H."/>
            <person name="Wang Q."/>
            <person name="Watt J."/>
            <person name="Xi L."/>
            <person name="Xin Y."/>
            <person name="Zhou J."/>
            <person name="Deng J."/>
            <person name="Jiang H."/>
            <person name="Liu Y."/>
            <person name="Qu J."/>
            <person name="Song X.-Z."/>
            <person name="Zhang L."/>
            <person name="Villasana D."/>
            <person name="Johnson A."/>
            <person name="Liu J."/>
            <person name="Liyanage D."/>
            <person name="Lorensuhewa L."/>
            <person name="Robinson T."/>
            <person name="Song A."/>
            <person name="Song B.-B."/>
            <person name="Dinh H."/>
            <person name="Thornton R."/>
            <person name="Coyle M."/>
            <person name="Francisco L."/>
            <person name="Jackson L."/>
            <person name="Javaid M."/>
            <person name="Korchina V."/>
            <person name="Kovar C."/>
            <person name="Mata R."/>
            <person name="Mathew T."/>
            <person name="Ngo R."/>
            <person name="Nguyen L."/>
            <person name="Nguyen N."/>
            <person name="Okwuonu G."/>
            <person name="Ongeri F."/>
            <person name="Pham C."/>
            <person name="Simmons D."/>
            <person name="Wilczek-Boney K."/>
            <person name="Hale W."/>
            <person name="Jakkamsetti A."/>
            <person name="Pham P."/>
            <person name="Ruth R."/>
            <person name="San Lucas F."/>
            <person name="Warren J."/>
            <person name="Zhang J."/>
            <person name="Zhao Z."/>
            <person name="Zhou C."/>
            <person name="Zhu D."/>
            <person name="Lee S."/>
            <person name="Bess C."/>
            <person name="Blankenburg K."/>
            <person name="Forbes L."/>
            <person name="Fu Q."/>
            <person name="Gubbala S."/>
            <person name="Hirani K."/>
            <person name="Jayaseelan J.C."/>
            <person name="Lara F."/>
            <person name="Munidasa M."/>
            <person name="Palculict T."/>
            <person name="Patil S."/>
            <person name="Pu L.-L."/>
            <person name="Saada N."/>
            <person name="Tang L."/>
            <person name="Weissenberger G."/>
            <person name="Zhu Y."/>
            <person name="Hemphill L."/>
            <person name="Shang Y."/>
            <person name="Youmans B."/>
            <person name="Ayvaz T."/>
            <person name="Ross M."/>
            <person name="Santibanez J."/>
            <person name="Aqrawi P."/>
            <person name="Gross S."/>
            <person name="Joshi V."/>
            <person name="Fowler G."/>
            <person name="Nazareth L."/>
            <person name="Reid J."/>
            <person name="Worley K."/>
            <person name="Petrosino J."/>
            <person name="Highlander S."/>
            <person name="Gibbs R."/>
        </authorList>
    </citation>
    <scope>NUCLEOTIDE SEQUENCE [LARGE SCALE GENOMIC DNA]</scope>
    <source>
        <strain evidence="1">ATCC 53516</strain>
    </source>
</reference>
<name>D6S959_FINMA</name>
<protein>
    <submittedName>
        <fullName evidence="1">Uncharacterized protein</fullName>
    </submittedName>
</protein>
<accession>D6S959</accession>
<organism evidence="1">
    <name type="scientific">Finegoldia magna ATCC 53516</name>
    <dbReference type="NCBI Taxonomy" id="525282"/>
    <lineage>
        <taxon>Bacteria</taxon>
        <taxon>Bacillati</taxon>
        <taxon>Bacillota</taxon>
        <taxon>Tissierellia</taxon>
        <taxon>Tissierellales</taxon>
        <taxon>Peptoniphilaceae</taxon>
        <taxon>Finegoldia</taxon>
    </lineage>
</organism>
<comment type="caution">
    <text evidence="1">The sequence shown here is derived from an EMBL/GenBank/DDBJ whole genome shotgun (WGS) entry which is preliminary data.</text>
</comment>
<dbReference type="Proteomes" id="UP000004063">
    <property type="component" value="Chromosome"/>
</dbReference>
<proteinExistence type="predicted"/>
<dbReference type="HOGENOM" id="CLU_2953721_0_0_9"/>
<dbReference type="AlphaFoldDB" id="D6S959"/>
<evidence type="ECO:0000313" key="1">
    <source>
        <dbReference type="EMBL" id="EFH93337.1"/>
    </source>
</evidence>
<gene>
    <name evidence="1" type="ORF">HMPREF0391_10995</name>
</gene>
<sequence>MPKLGYKYLNFQILVIKVYFLKIKKISAHNLSGGADTQNFSHTPKLNGMSPVMYRLHSA</sequence>
<dbReference type="EMBL" id="ACHM02000002">
    <property type="protein sequence ID" value="EFH93337.1"/>
    <property type="molecule type" value="Genomic_DNA"/>
</dbReference>